<proteinExistence type="predicted"/>
<keyword evidence="3" id="KW-1185">Reference proteome</keyword>
<dbReference type="AlphaFoldDB" id="L5M0P1"/>
<evidence type="ECO:0000313" key="3">
    <source>
        <dbReference type="Proteomes" id="UP000010556"/>
    </source>
</evidence>
<evidence type="ECO:0000313" key="2">
    <source>
        <dbReference type="EMBL" id="ELK31916.1"/>
    </source>
</evidence>
<dbReference type="EMBL" id="KB105943">
    <property type="protein sequence ID" value="ELK31916.1"/>
    <property type="molecule type" value="Genomic_DNA"/>
</dbReference>
<protein>
    <submittedName>
        <fullName evidence="2">Solute carrier family 45 member 3</fullName>
    </submittedName>
</protein>
<dbReference type="Proteomes" id="UP000010556">
    <property type="component" value="Unassembled WGS sequence"/>
</dbReference>
<feature type="region of interest" description="Disordered" evidence="1">
    <location>
        <begin position="1"/>
        <end position="23"/>
    </location>
</feature>
<gene>
    <name evidence="2" type="ORF">MDA_GLEAN10018918</name>
</gene>
<accession>L5M0P1</accession>
<organism evidence="2 3">
    <name type="scientific">Myotis davidii</name>
    <name type="common">David's myotis</name>
    <dbReference type="NCBI Taxonomy" id="225400"/>
    <lineage>
        <taxon>Eukaryota</taxon>
        <taxon>Metazoa</taxon>
        <taxon>Chordata</taxon>
        <taxon>Craniata</taxon>
        <taxon>Vertebrata</taxon>
        <taxon>Euteleostomi</taxon>
        <taxon>Mammalia</taxon>
        <taxon>Eutheria</taxon>
        <taxon>Laurasiatheria</taxon>
        <taxon>Chiroptera</taxon>
        <taxon>Yangochiroptera</taxon>
        <taxon>Vespertilionidae</taxon>
        <taxon>Myotis</taxon>
    </lineage>
</organism>
<sequence>MNPVRAAEEVAASGDSQEEGALPGLGLVSVPLLGSASDCCVGAMVAGGPFIWALSLGVLLSPPPPPEGRRAGRAAVPGHRAPGLALLVLGMGLLDA</sequence>
<evidence type="ECO:0000256" key="1">
    <source>
        <dbReference type="SAM" id="MobiDB-lite"/>
    </source>
</evidence>
<reference evidence="3" key="1">
    <citation type="journal article" date="2013" name="Science">
        <title>Comparative analysis of bat genomes provides insight into the evolution of flight and immunity.</title>
        <authorList>
            <person name="Zhang G."/>
            <person name="Cowled C."/>
            <person name="Shi Z."/>
            <person name="Huang Z."/>
            <person name="Bishop-Lilly K.A."/>
            <person name="Fang X."/>
            <person name="Wynne J.W."/>
            <person name="Xiong Z."/>
            <person name="Baker M.L."/>
            <person name="Zhao W."/>
            <person name="Tachedjian M."/>
            <person name="Zhu Y."/>
            <person name="Zhou P."/>
            <person name="Jiang X."/>
            <person name="Ng J."/>
            <person name="Yang L."/>
            <person name="Wu L."/>
            <person name="Xiao J."/>
            <person name="Feng Y."/>
            <person name="Chen Y."/>
            <person name="Sun X."/>
            <person name="Zhang Y."/>
            <person name="Marsh G.A."/>
            <person name="Crameri G."/>
            <person name="Broder C.C."/>
            <person name="Frey K.G."/>
            <person name="Wang L.F."/>
            <person name="Wang J."/>
        </authorList>
    </citation>
    <scope>NUCLEOTIDE SEQUENCE [LARGE SCALE GENOMIC DNA]</scope>
</reference>
<name>L5M0P1_MYODS</name>